<dbReference type="PROSITE" id="PS50003">
    <property type="entry name" value="PH_DOMAIN"/>
    <property type="match status" value="1"/>
</dbReference>
<organism evidence="3 4">
    <name type="scientific">Pieris macdunnoughi</name>
    <dbReference type="NCBI Taxonomy" id="345717"/>
    <lineage>
        <taxon>Eukaryota</taxon>
        <taxon>Metazoa</taxon>
        <taxon>Ecdysozoa</taxon>
        <taxon>Arthropoda</taxon>
        <taxon>Hexapoda</taxon>
        <taxon>Insecta</taxon>
        <taxon>Pterygota</taxon>
        <taxon>Neoptera</taxon>
        <taxon>Endopterygota</taxon>
        <taxon>Lepidoptera</taxon>
        <taxon>Glossata</taxon>
        <taxon>Ditrysia</taxon>
        <taxon>Papilionoidea</taxon>
        <taxon>Pieridae</taxon>
        <taxon>Pierinae</taxon>
        <taxon>Pieris</taxon>
    </lineage>
</organism>
<evidence type="ECO:0000313" key="3">
    <source>
        <dbReference type="EMBL" id="CAF4788362.1"/>
    </source>
</evidence>
<name>A0A821NP32_9NEOP</name>
<dbReference type="PANTHER" id="PTHR21258:SF62">
    <property type="entry name" value="INSULIN RECEPTOR SUBSTRATE 1"/>
    <property type="match status" value="1"/>
</dbReference>
<dbReference type="Pfam" id="PF00169">
    <property type="entry name" value="PH"/>
    <property type="match status" value="1"/>
</dbReference>
<dbReference type="SMART" id="SM00233">
    <property type="entry name" value="PH"/>
    <property type="match status" value="1"/>
</dbReference>
<gene>
    <name evidence="3" type="ORF">PMACD_LOCUS2741</name>
</gene>
<evidence type="ECO:0000313" key="4">
    <source>
        <dbReference type="Proteomes" id="UP000663880"/>
    </source>
</evidence>
<dbReference type="OrthoDB" id="6077994at2759"/>
<feature type="domain" description="PH" evidence="2">
    <location>
        <begin position="1"/>
        <end position="111"/>
    </location>
</feature>
<feature type="region of interest" description="Disordered" evidence="1">
    <location>
        <begin position="342"/>
        <end position="386"/>
    </location>
</feature>
<dbReference type="GO" id="GO:0007169">
    <property type="term" value="P:cell surface receptor protein tyrosine kinase signaling pathway"/>
    <property type="evidence" value="ECO:0007669"/>
    <property type="project" value="TreeGrafter"/>
</dbReference>
<protein>
    <recommendedName>
        <fullName evidence="2">PH domain-containing protein</fullName>
    </recommendedName>
</protein>
<dbReference type="SUPFAM" id="SSF50729">
    <property type="entry name" value="PH domain-like"/>
    <property type="match status" value="1"/>
</dbReference>
<reference evidence="3" key="1">
    <citation type="submission" date="2021-02" db="EMBL/GenBank/DDBJ databases">
        <authorList>
            <person name="Steward A R."/>
        </authorList>
    </citation>
    <scope>NUCLEOTIDE SEQUENCE</scope>
</reference>
<accession>A0A821NP32</accession>
<dbReference type="PANTHER" id="PTHR21258">
    <property type="entry name" value="DOCKING PROTEIN RELATED"/>
    <property type="match status" value="1"/>
</dbReference>
<evidence type="ECO:0000256" key="1">
    <source>
        <dbReference type="SAM" id="MobiDB-lite"/>
    </source>
</evidence>
<evidence type="ECO:0000259" key="2">
    <source>
        <dbReference type="PROSITE" id="PS50003"/>
    </source>
</evidence>
<dbReference type="CDD" id="cd00821">
    <property type="entry name" value="PH"/>
    <property type="match status" value="1"/>
</dbReference>
<comment type="caution">
    <text evidence="3">The sequence shown here is derived from an EMBL/GenBank/DDBJ whole genome shotgun (WGS) entry which is preliminary data.</text>
</comment>
<dbReference type="InterPro" id="IPR001849">
    <property type="entry name" value="PH_domain"/>
</dbReference>
<sequence>MSGYLEVKYPFKSNLGLNPFKSWKKQWCILRPSVTCKGGGSLVVYCSEAGAPAGTVELPSGCLVKRAKSRTRPHAFAVFTLEAPSKPRILLAAQSHQETQIWMDKIRDLLNNDKMRGSESLLKDSYPVTVIATELSRKCGLMTDSVLTLSTSGLVVSHNTASTKIDWQHIIDVLLIRKNGDKNRNCIISINSGFSQGSGEMTFCTPLASELVSAVRQALSARHKKLSRSDGDLRRDDIGEIRRSSWYSGPSEVSLDDTDLSMTKEYQQMHNGDLSQLSEIPCEDKQTPLSPENSVWSRRSTVSIVSVASGVYEEIPEEWAGSCVDHTYESVECVYGTMRRAGRRGAPPLPPRHNFGTMKLSDWKSANSSSPGRDGVTRHSSLGSLQHCAKPHRYKQTFSVFRKRLKSDSRVTSPKSEKETKDVETKKKRFDFTPTRDIFKSFKVNRKMKNLKITGNLSKGETKSCEFLDETEHVSTNRCSKSVECIEKFDDFDVSIEINETNVSALALPEEIVKLIFTEKILGNFENESEYMPMSPVQPPPMEQHYIVMSPKTKIA</sequence>
<dbReference type="InterPro" id="IPR050996">
    <property type="entry name" value="Docking_Protein_DOK"/>
</dbReference>
<keyword evidence="4" id="KW-1185">Reference proteome</keyword>
<dbReference type="Proteomes" id="UP000663880">
    <property type="component" value="Unassembled WGS sequence"/>
</dbReference>
<proteinExistence type="predicted"/>
<dbReference type="EMBL" id="CAJOBZ010000005">
    <property type="protein sequence ID" value="CAF4788362.1"/>
    <property type="molecule type" value="Genomic_DNA"/>
</dbReference>
<dbReference type="InterPro" id="IPR011993">
    <property type="entry name" value="PH-like_dom_sf"/>
</dbReference>
<dbReference type="AlphaFoldDB" id="A0A821NP32"/>
<dbReference type="Gene3D" id="2.30.29.30">
    <property type="entry name" value="Pleckstrin-homology domain (PH domain)/Phosphotyrosine-binding domain (PTB)"/>
    <property type="match status" value="2"/>
</dbReference>
<dbReference type="GO" id="GO:0005737">
    <property type="term" value="C:cytoplasm"/>
    <property type="evidence" value="ECO:0007669"/>
    <property type="project" value="TreeGrafter"/>
</dbReference>